<evidence type="ECO:0000256" key="1">
    <source>
        <dbReference type="ARBA" id="ARBA00007277"/>
    </source>
</evidence>
<keyword evidence="3" id="KW-0732">Signal</keyword>
<evidence type="ECO:0000256" key="3">
    <source>
        <dbReference type="ARBA" id="ARBA00022729"/>
    </source>
</evidence>
<protein>
    <recommendedName>
        <fullName evidence="2">glycerophosphodiester phosphodiesterase</fullName>
        <ecNumber evidence="2">3.1.4.46</ecNumber>
    </recommendedName>
</protein>
<comment type="catalytic activity">
    <reaction evidence="6">
        <text>a sn-glycero-3-phosphodiester + H2O = an alcohol + sn-glycerol 3-phosphate + H(+)</text>
        <dbReference type="Rhea" id="RHEA:12969"/>
        <dbReference type="ChEBI" id="CHEBI:15377"/>
        <dbReference type="ChEBI" id="CHEBI:15378"/>
        <dbReference type="ChEBI" id="CHEBI:30879"/>
        <dbReference type="ChEBI" id="CHEBI:57597"/>
        <dbReference type="ChEBI" id="CHEBI:83408"/>
        <dbReference type="EC" id="3.1.4.46"/>
    </reaction>
</comment>
<dbReference type="GO" id="GO:0008889">
    <property type="term" value="F:glycerophosphodiester phosphodiesterase activity"/>
    <property type="evidence" value="ECO:0007669"/>
    <property type="project" value="UniProtKB-EC"/>
</dbReference>
<dbReference type="EMBL" id="JAGHQM010000322">
    <property type="protein sequence ID" value="KAH0562578.1"/>
    <property type="molecule type" value="Genomic_DNA"/>
</dbReference>
<dbReference type="GO" id="GO:0006629">
    <property type="term" value="P:lipid metabolic process"/>
    <property type="evidence" value="ECO:0007669"/>
    <property type="project" value="InterPro"/>
</dbReference>
<name>A0A9P8LED3_9PEZI</name>
<gene>
    <name evidence="9" type="ORF">GP486_002735</name>
</gene>
<evidence type="ECO:0000256" key="5">
    <source>
        <dbReference type="ARBA" id="ARBA00022801"/>
    </source>
</evidence>
<keyword evidence="4" id="KW-0319">Glycerol metabolism</keyword>
<feature type="domain" description="GP-PDE" evidence="8">
    <location>
        <begin position="124"/>
        <end position="447"/>
    </location>
</feature>
<proteinExistence type="inferred from homology"/>
<evidence type="ECO:0000256" key="4">
    <source>
        <dbReference type="ARBA" id="ARBA00022798"/>
    </source>
</evidence>
<dbReference type="PANTHER" id="PTHR43620:SF7">
    <property type="entry name" value="GLYCEROPHOSPHODIESTER PHOSPHODIESTERASE GDPD5-RELATED"/>
    <property type="match status" value="1"/>
</dbReference>
<accession>A0A9P8LED3</accession>
<organism evidence="9 10">
    <name type="scientific">Trichoglossum hirsutum</name>
    <dbReference type="NCBI Taxonomy" id="265104"/>
    <lineage>
        <taxon>Eukaryota</taxon>
        <taxon>Fungi</taxon>
        <taxon>Dikarya</taxon>
        <taxon>Ascomycota</taxon>
        <taxon>Pezizomycotina</taxon>
        <taxon>Geoglossomycetes</taxon>
        <taxon>Geoglossales</taxon>
        <taxon>Geoglossaceae</taxon>
        <taxon>Trichoglossum</taxon>
    </lineage>
</organism>
<dbReference type="CDD" id="cd08560">
    <property type="entry name" value="GDPD_EcGlpQ_like_1"/>
    <property type="match status" value="1"/>
</dbReference>
<evidence type="ECO:0000313" key="9">
    <source>
        <dbReference type="EMBL" id="KAH0562578.1"/>
    </source>
</evidence>
<dbReference type="GO" id="GO:0006071">
    <property type="term" value="P:glycerol metabolic process"/>
    <property type="evidence" value="ECO:0007669"/>
    <property type="project" value="UniProtKB-KW"/>
</dbReference>
<feature type="region of interest" description="Disordered" evidence="7">
    <location>
        <begin position="1"/>
        <end position="42"/>
    </location>
</feature>
<evidence type="ECO:0000259" key="8">
    <source>
        <dbReference type="PROSITE" id="PS51704"/>
    </source>
</evidence>
<dbReference type="InterPro" id="IPR017946">
    <property type="entry name" value="PLC-like_Pdiesterase_TIM-brl"/>
</dbReference>
<keyword evidence="10" id="KW-1185">Reference proteome</keyword>
<dbReference type="EC" id="3.1.4.46" evidence="2"/>
<keyword evidence="5" id="KW-0378">Hydrolase</keyword>
<dbReference type="Pfam" id="PF03009">
    <property type="entry name" value="GDPD"/>
    <property type="match status" value="1"/>
</dbReference>
<evidence type="ECO:0000256" key="2">
    <source>
        <dbReference type="ARBA" id="ARBA00012247"/>
    </source>
</evidence>
<reference evidence="9" key="1">
    <citation type="submission" date="2021-03" db="EMBL/GenBank/DDBJ databases">
        <title>Comparative genomics and phylogenomic investigation of the class Geoglossomycetes provide insights into ecological specialization and systematics.</title>
        <authorList>
            <person name="Melie T."/>
            <person name="Pirro S."/>
            <person name="Miller A.N."/>
            <person name="Quandt A."/>
        </authorList>
    </citation>
    <scope>NUCLEOTIDE SEQUENCE</scope>
    <source>
        <strain evidence="9">CAQ_001_2017</strain>
    </source>
</reference>
<comment type="caution">
    <text evidence="9">The sequence shown here is derived from an EMBL/GenBank/DDBJ whole genome shotgun (WGS) entry which is preliminary data.</text>
</comment>
<feature type="compositionally biased region" description="Basic and acidic residues" evidence="7">
    <location>
        <begin position="16"/>
        <end position="27"/>
    </location>
</feature>
<dbReference type="Gene3D" id="3.20.20.190">
    <property type="entry name" value="Phosphatidylinositol (PI) phosphodiesterase"/>
    <property type="match status" value="1"/>
</dbReference>
<dbReference type="InterPro" id="IPR030395">
    <property type="entry name" value="GP_PDE_dom"/>
</dbReference>
<dbReference type="FunFam" id="3.20.20.190:FF:000040">
    <property type="entry name" value="Glycerophosphoryl diester phosphodiesterase family protein"/>
    <property type="match status" value="1"/>
</dbReference>
<dbReference type="PANTHER" id="PTHR43620">
    <property type="entry name" value="GLYCEROPHOSPHORYL DIESTER PHOSPHODIESTERASE"/>
    <property type="match status" value="1"/>
</dbReference>
<sequence length="470" mass="50848">MGGDGSVVPPEPKVSGFERESISERRPLSGVTGCPPTTLSDRSRQPLLSQILSSMRTAAIAVVASTLAFALASAIPSSPHPRDGSPGIHVELGPRPYFLIDDMDDGALKKKLQSCSAGPFRSTSFSIGHRGASLQFPEETQQSMLAGARMGAGIIECDVVFTKDRQLVCRHSQCDLHATTNILTIPELNVKCTKPFTPAAGMKPADANCCTSDITLSDFKKLCGKMDGFNASATTAADFQNGTPNWRTDLYATCGKVMTHKEYIALVDSLGLQFTPELKTPVVKMPYEGTYTQEIYAQQMINEYKSAGINPQRVWAQSFLLDDILYWVKAEPAFAKQAILLDERGDTPDGYKEAVASLPDLAKKGVKIVGPPIPQILTLDAQNHIVPSTYATAARANGLGIIAWTLERSGPLAQVAPTKEYYYASIASVIKKDGDMYTVLDVMAQQVKILGIFSDWAATVTYYANCFGLK</sequence>
<dbReference type="PROSITE" id="PS51704">
    <property type="entry name" value="GP_PDE"/>
    <property type="match status" value="1"/>
</dbReference>
<evidence type="ECO:0000313" key="10">
    <source>
        <dbReference type="Proteomes" id="UP000750711"/>
    </source>
</evidence>
<comment type="similarity">
    <text evidence="1">Belongs to the glycerophosphoryl diester phosphodiesterase family.</text>
</comment>
<evidence type="ECO:0000256" key="6">
    <source>
        <dbReference type="ARBA" id="ARBA00047512"/>
    </source>
</evidence>
<evidence type="ECO:0000256" key="7">
    <source>
        <dbReference type="SAM" id="MobiDB-lite"/>
    </source>
</evidence>
<dbReference type="AlphaFoldDB" id="A0A9P8LED3"/>
<dbReference type="SUPFAM" id="SSF51695">
    <property type="entry name" value="PLC-like phosphodiesterases"/>
    <property type="match status" value="1"/>
</dbReference>
<dbReference type="Proteomes" id="UP000750711">
    <property type="component" value="Unassembled WGS sequence"/>
</dbReference>